<dbReference type="InterPro" id="IPR020103">
    <property type="entry name" value="PsdUridine_synth_cat_dom_sf"/>
</dbReference>
<dbReference type="GeneID" id="5235934"/>
<dbReference type="OMA" id="THKHEPP"/>
<evidence type="ECO:0000313" key="3">
    <source>
        <dbReference type="Proteomes" id="UP000001996"/>
    </source>
</evidence>
<keyword evidence="3" id="KW-1185">Reference proteome</keyword>
<accession>A5DTZ4</accession>
<dbReference type="GO" id="GO:0000455">
    <property type="term" value="P:enzyme-directed rRNA pseudouridine synthesis"/>
    <property type="evidence" value="ECO:0007669"/>
    <property type="project" value="TreeGrafter"/>
</dbReference>
<dbReference type="Pfam" id="PF00849">
    <property type="entry name" value="PseudoU_synth_2"/>
    <property type="match status" value="1"/>
</dbReference>
<dbReference type="CDD" id="cd02557">
    <property type="entry name" value="PseudoU_synth_ScRIB2"/>
    <property type="match status" value="1"/>
</dbReference>
<dbReference type="Gene3D" id="3.30.2350.10">
    <property type="entry name" value="Pseudouridine synthase"/>
    <property type="match status" value="1"/>
</dbReference>
<dbReference type="PROSITE" id="PS01129">
    <property type="entry name" value="PSI_RLU"/>
    <property type="match status" value="1"/>
</dbReference>
<dbReference type="Proteomes" id="UP000001996">
    <property type="component" value="Unassembled WGS sequence"/>
</dbReference>
<reference evidence="2 3" key="1">
    <citation type="journal article" date="2009" name="Nature">
        <title>Evolution of pathogenicity and sexual reproduction in eight Candida genomes.</title>
        <authorList>
            <person name="Butler G."/>
            <person name="Rasmussen M.D."/>
            <person name="Lin M.F."/>
            <person name="Santos M.A."/>
            <person name="Sakthikumar S."/>
            <person name="Munro C.A."/>
            <person name="Rheinbay E."/>
            <person name="Grabherr M."/>
            <person name="Forche A."/>
            <person name="Reedy J.L."/>
            <person name="Agrafioti I."/>
            <person name="Arnaud M.B."/>
            <person name="Bates S."/>
            <person name="Brown A.J."/>
            <person name="Brunke S."/>
            <person name="Costanzo M.C."/>
            <person name="Fitzpatrick D.A."/>
            <person name="de Groot P.W."/>
            <person name="Harris D."/>
            <person name="Hoyer L.L."/>
            <person name="Hube B."/>
            <person name="Klis F.M."/>
            <person name="Kodira C."/>
            <person name="Lennard N."/>
            <person name="Logue M.E."/>
            <person name="Martin R."/>
            <person name="Neiman A.M."/>
            <person name="Nikolaou E."/>
            <person name="Quail M.A."/>
            <person name="Quinn J."/>
            <person name="Santos M.C."/>
            <person name="Schmitzberger F.F."/>
            <person name="Sherlock G."/>
            <person name="Shah P."/>
            <person name="Silverstein K.A."/>
            <person name="Skrzypek M.S."/>
            <person name="Soll D."/>
            <person name="Staggs R."/>
            <person name="Stansfield I."/>
            <person name="Stumpf M.P."/>
            <person name="Sudbery P.E."/>
            <person name="Srikantha T."/>
            <person name="Zeng Q."/>
            <person name="Berman J."/>
            <person name="Berriman M."/>
            <person name="Heitman J."/>
            <person name="Gow N.A."/>
            <person name="Lorenz M.C."/>
            <person name="Birren B.W."/>
            <person name="Kellis M."/>
            <person name="Cuomo C.A."/>
        </authorList>
    </citation>
    <scope>NUCLEOTIDE SEQUENCE [LARGE SCALE GENOMIC DNA]</scope>
    <source>
        <strain evidence="3">ATCC 11503 / BCRC 21390 / CBS 2605 / JCM 1781 / NBRC 1676 / NRRL YB-4239</strain>
    </source>
</reference>
<protein>
    <recommendedName>
        <fullName evidence="1">Pseudouridine synthase RsuA/RluA-like domain-containing protein</fullName>
    </recommendedName>
</protein>
<dbReference type="InterPro" id="IPR006224">
    <property type="entry name" value="PsdUridine_synth_RluA-like_CS"/>
</dbReference>
<dbReference type="GO" id="GO:0003723">
    <property type="term" value="F:RNA binding"/>
    <property type="evidence" value="ECO:0007669"/>
    <property type="project" value="InterPro"/>
</dbReference>
<dbReference type="KEGG" id="lel:PVL30_000799"/>
<organism evidence="2 3">
    <name type="scientific">Lodderomyces elongisporus (strain ATCC 11503 / CBS 2605 / JCM 1781 / NBRC 1676 / NRRL YB-4239)</name>
    <name type="common">Yeast</name>
    <name type="synonym">Saccharomyces elongisporus</name>
    <dbReference type="NCBI Taxonomy" id="379508"/>
    <lineage>
        <taxon>Eukaryota</taxon>
        <taxon>Fungi</taxon>
        <taxon>Dikarya</taxon>
        <taxon>Ascomycota</taxon>
        <taxon>Saccharomycotina</taxon>
        <taxon>Pichiomycetes</taxon>
        <taxon>Debaryomycetaceae</taxon>
        <taxon>Candida/Lodderomyces clade</taxon>
        <taxon>Lodderomyces</taxon>
    </lineage>
</organism>
<dbReference type="SUPFAM" id="SSF55120">
    <property type="entry name" value="Pseudouridine synthase"/>
    <property type="match status" value="1"/>
</dbReference>
<proteinExistence type="predicted"/>
<dbReference type="GO" id="GO:0009982">
    <property type="term" value="F:pseudouridine synthase activity"/>
    <property type="evidence" value="ECO:0007669"/>
    <property type="project" value="InterPro"/>
</dbReference>
<dbReference type="EMBL" id="CH981524">
    <property type="protein sequence ID" value="EDK42652.1"/>
    <property type="molecule type" value="Genomic_DNA"/>
</dbReference>
<dbReference type="InterPro" id="IPR006145">
    <property type="entry name" value="PsdUridine_synth_RsuA/RluA"/>
</dbReference>
<evidence type="ECO:0000259" key="1">
    <source>
        <dbReference type="Pfam" id="PF00849"/>
    </source>
</evidence>
<dbReference type="VEuPathDB" id="FungiDB:LELG_00830"/>
<dbReference type="AlphaFoldDB" id="A5DTZ4"/>
<gene>
    <name evidence="2" type="ORF">LELG_00830</name>
</gene>
<name>A5DTZ4_LODEL</name>
<dbReference type="PANTHER" id="PTHR21600:SF40">
    <property type="entry name" value="PSEUDOURIDYLATE SYNTHASE RPUSD2"/>
    <property type="match status" value="1"/>
</dbReference>
<dbReference type="PANTHER" id="PTHR21600">
    <property type="entry name" value="MITOCHONDRIAL RNA PSEUDOURIDINE SYNTHASE"/>
    <property type="match status" value="1"/>
</dbReference>
<dbReference type="InParanoid" id="A5DTZ4"/>
<dbReference type="HOGENOM" id="CLU_016902_12_1_1"/>
<feature type="domain" description="Pseudouridine synthase RsuA/RluA-like" evidence="1">
    <location>
        <begin position="115"/>
        <end position="267"/>
    </location>
</feature>
<dbReference type="STRING" id="379508.A5DTZ4"/>
<dbReference type="InterPro" id="IPR050188">
    <property type="entry name" value="RluA_PseudoU_synthase"/>
</dbReference>
<dbReference type="eggNOG" id="KOG1919">
    <property type="taxonomic scope" value="Eukaryota"/>
</dbReference>
<dbReference type="OrthoDB" id="424794at2759"/>
<sequence length="430" mass="50316">MPKYEFRNGFRSVLPYYTTHNTHVKKRWVGKTLLDVYQRELGEAKDVVINDIINEKLYISDNVGTTKPTQVIKGIEVLSERKIQEKDVITCTQHRHEPKIVWPENPISVVFEDDDIIVIDKPSGIPVHPTGSYMFNSLSEIVKEMFNFDNIWTCHRLDKVTSGVVILCKNRDAAVKFLNILLEKSDKVKKIYLARVNGKFPDGVYRYTCPILAVNMNGYIQPSNLESLLTLTSTIFERVNFDSLSNTSIVRCQPISGKFHQIRIHLRNLGFPISNDLFYKTQDVPLDTYLMKNELESDLYRIIFEKYPHFAKLQPWRVESKYNVDQKYQQDEFYEQKQTDYININKTFGTHFDDIHKRLANLKQLQTERLQNLRSSTCNECGRKLFEEDYSANSNIYLHALSFEYGGNTKFETDLPQWALPNWSLHQSRN</sequence>
<evidence type="ECO:0000313" key="2">
    <source>
        <dbReference type="EMBL" id="EDK42652.1"/>
    </source>
</evidence>